<evidence type="ECO:0000256" key="7">
    <source>
        <dbReference type="ARBA" id="ARBA00023033"/>
    </source>
</evidence>
<evidence type="ECO:0000256" key="3">
    <source>
        <dbReference type="ARBA" id="ARBA00022617"/>
    </source>
</evidence>
<evidence type="ECO:0000256" key="2">
    <source>
        <dbReference type="ARBA" id="ARBA00010617"/>
    </source>
</evidence>
<dbReference type="PANTHER" id="PTHR24279">
    <property type="entry name" value="CYTOCHROME P450"/>
    <property type="match status" value="1"/>
</dbReference>
<evidence type="ECO:0000313" key="9">
    <source>
        <dbReference type="Proteomes" id="UP000054359"/>
    </source>
</evidence>
<keyword evidence="3" id="KW-0349">Heme</keyword>
<dbReference type="AlphaFoldDB" id="A0A087TUD6"/>
<evidence type="ECO:0000256" key="6">
    <source>
        <dbReference type="ARBA" id="ARBA00023004"/>
    </source>
</evidence>
<name>A0A087TUD6_STEMI</name>
<gene>
    <name evidence="8" type="ORF">X975_00119</name>
</gene>
<dbReference type="Pfam" id="PF00067">
    <property type="entry name" value="p450"/>
    <property type="match status" value="1"/>
</dbReference>
<dbReference type="InterPro" id="IPR001128">
    <property type="entry name" value="Cyt_P450"/>
</dbReference>
<dbReference type="InterPro" id="IPR036396">
    <property type="entry name" value="Cyt_P450_sf"/>
</dbReference>
<evidence type="ECO:0000313" key="8">
    <source>
        <dbReference type="EMBL" id="KFM68725.1"/>
    </source>
</evidence>
<organism evidence="8 9">
    <name type="scientific">Stegodyphus mimosarum</name>
    <name type="common">African social velvet spider</name>
    <dbReference type="NCBI Taxonomy" id="407821"/>
    <lineage>
        <taxon>Eukaryota</taxon>
        <taxon>Metazoa</taxon>
        <taxon>Ecdysozoa</taxon>
        <taxon>Arthropoda</taxon>
        <taxon>Chelicerata</taxon>
        <taxon>Arachnida</taxon>
        <taxon>Araneae</taxon>
        <taxon>Araneomorphae</taxon>
        <taxon>Entelegynae</taxon>
        <taxon>Eresoidea</taxon>
        <taxon>Eresidae</taxon>
        <taxon>Stegodyphus</taxon>
    </lineage>
</organism>
<dbReference type="GO" id="GO:0005506">
    <property type="term" value="F:iron ion binding"/>
    <property type="evidence" value="ECO:0007669"/>
    <property type="project" value="InterPro"/>
</dbReference>
<dbReference type="GO" id="GO:0004497">
    <property type="term" value="F:monooxygenase activity"/>
    <property type="evidence" value="ECO:0007669"/>
    <property type="project" value="UniProtKB-KW"/>
</dbReference>
<dbReference type="SUPFAM" id="SSF48264">
    <property type="entry name" value="Cytochrome P450"/>
    <property type="match status" value="1"/>
</dbReference>
<dbReference type="PANTHER" id="PTHR24279:SF120">
    <property type="entry name" value="CYTOCHROME P450"/>
    <property type="match status" value="1"/>
</dbReference>
<proteinExistence type="inferred from homology"/>
<evidence type="ECO:0000256" key="4">
    <source>
        <dbReference type="ARBA" id="ARBA00022723"/>
    </source>
</evidence>
<dbReference type="Gene3D" id="1.10.630.10">
    <property type="entry name" value="Cytochrome P450"/>
    <property type="match status" value="1"/>
</dbReference>
<keyword evidence="6" id="KW-0408">Iron</keyword>
<reference evidence="8 9" key="1">
    <citation type="submission" date="2013-11" db="EMBL/GenBank/DDBJ databases">
        <title>Genome sequencing of Stegodyphus mimosarum.</title>
        <authorList>
            <person name="Bechsgaard J."/>
        </authorList>
    </citation>
    <scope>NUCLEOTIDE SEQUENCE [LARGE SCALE GENOMIC DNA]</scope>
</reference>
<accession>A0A087TUD6</accession>
<dbReference type="OMA" id="METIFAC"/>
<comment type="similarity">
    <text evidence="2">Belongs to the cytochrome P450 family.</text>
</comment>
<dbReference type="OrthoDB" id="3945418at2759"/>
<keyword evidence="5" id="KW-0560">Oxidoreductase</keyword>
<sequence length="217" mass="25184">MVSYSNFGKILQSGLHVNCLLPKPLSAVRWMATITTGVNQYDDPQLAAAKPFEEIPCIPSLPIIGSAWIYMPLIGRYKLSRQHQADLHKHAVYGDIVREKIGSFNVVHTFIPEVMEIFCKHEGQYPSRGELSAIKAYREYRKEWYKTGGVMVLQGKEWWDLRSKTQKHMMKPKTIQSYLFPMQGVASDFVKRIYSLRDNNKEVPHFLEELYKWALEC</sequence>
<comment type="cofactor">
    <cofactor evidence="1">
        <name>heme</name>
        <dbReference type="ChEBI" id="CHEBI:30413"/>
    </cofactor>
</comment>
<dbReference type="InterPro" id="IPR050479">
    <property type="entry name" value="CYP11_CYP27_families"/>
</dbReference>
<feature type="non-terminal residue" evidence="8">
    <location>
        <position position="217"/>
    </location>
</feature>
<keyword evidence="9" id="KW-1185">Reference proteome</keyword>
<dbReference type="EMBL" id="KK116783">
    <property type="protein sequence ID" value="KFM68725.1"/>
    <property type="molecule type" value="Genomic_DNA"/>
</dbReference>
<keyword evidence="7" id="KW-0503">Monooxygenase</keyword>
<keyword evidence="4" id="KW-0479">Metal-binding</keyword>
<evidence type="ECO:0000256" key="1">
    <source>
        <dbReference type="ARBA" id="ARBA00001971"/>
    </source>
</evidence>
<evidence type="ECO:0000256" key="5">
    <source>
        <dbReference type="ARBA" id="ARBA00023002"/>
    </source>
</evidence>
<dbReference type="STRING" id="407821.A0A087TUD6"/>
<dbReference type="GO" id="GO:0020037">
    <property type="term" value="F:heme binding"/>
    <property type="evidence" value="ECO:0007669"/>
    <property type="project" value="InterPro"/>
</dbReference>
<dbReference type="GO" id="GO:0016705">
    <property type="term" value="F:oxidoreductase activity, acting on paired donors, with incorporation or reduction of molecular oxygen"/>
    <property type="evidence" value="ECO:0007669"/>
    <property type="project" value="InterPro"/>
</dbReference>
<protein>
    <submittedName>
        <fullName evidence="8">Putative cytochrome P450 49a1</fullName>
    </submittedName>
</protein>
<dbReference type="Proteomes" id="UP000054359">
    <property type="component" value="Unassembled WGS sequence"/>
</dbReference>